<feature type="transmembrane region" description="Helical" evidence="2">
    <location>
        <begin position="15"/>
        <end position="39"/>
    </location>
</feature>
<dbReference type="InParanoid" id="A0A151V4R1"/>
<dbReference type="EMBL" id="JH165205">
    <property type="protein sequence ID" value="KYQ30573.1"/>
    <property type="molecule type" value="Genomic_DNA"/>
</dbReference>
<dbReference type="VEuPathDB" id="FungiDB:MGG_18136"/>
<dbReference type="OrthoDB" id="4148767at2759"/>
<feature type="compositionally biased region" description="Basic and acidic residues" evidence="1">
    <location>
        <begin position="414"/>
        <end position="429"/>
    </location>
</feature>
<dbReference type="AlphaFoldDB" id="A0A151V4R1"/>
<dbReference type="OMA" id="SHIRMMV"/>
<sequence>MVFIYEYPVLHPLQWVHFVITLLTYFWTILCFIGIYGVLVSTLRRAPVEISEYLGNLRQQLCEERWALRQQTRELRAKIASARAKGERYRVGADIVNHHHHYNRHDRRRRRSRRGEGGYCSDEADCSPCGLDDCCPGEGSLELMRLTLSEHTLTLHHSILRDLWRQFKDLERPFLVAPDVVAKAVRDDDRWSEDDFVEVKIRADIEAHGEAGSFSGWTATYSCTFMQRITWYRTKDNVRLLSDKLQRLMLQRMAREVSHIRMMVKGLVRHDAVEAGCPKKPCGCAGGCTHQVQLNVEQVHCPKPASEETCSSSSSSANTRVETKKVEVKKVEVKKVEERRDKSVVSVWRFREDDQVRQTLQRRVSERATRPPDARIGRQRRRTSYVVQRSSSEGGLKTVHVDRAKGRGQSASVKECKSARVREPTRQAKESMGNMAETPGGIQG</sequence>
<feature type="region of interest" description="Disordered" evidence="1">
    <location>
        <begin position="362"/>
        <end position="444"/>
    </location>
</feature>
<keyword evidence="4" id="KW-1185">Reference proteome</keyword>
<feature type="compositionally biased region" description="Basic and acidic residues" evidence="1">
    <location>
        <begin position="363"/>
        <end position="376"/>
    </location>
</feature>
<gene>
    <name evidence="3" type="ORF">MGG_18136</name>
</gene>
<dbReference type="RefSeq" id="XP_016846077.1">
    <property type="nucleotide sequence ID" value="XM_016990597.1"/>
</dbReference>
<dbReference type="eggNOG" id="ENOG502SY4G">
    <property type="taxonomic scope" value="Eukaryota"/>
</dbReference>
<accession>A0A151V4R1</accession>
<name>A0A151V4R1_PYRO7</name>
<keyword evidence="2" id="KW-1133">Transmembrane helix</keyword>
<feature type="compositionally biased region" description="Basic residues" evidence="1">
    <location>
        <begin position="102"/>
        <end position="113"/>
    </location>
</feature>
<evidence type="ECO:0000313" key="4">
    <source>
        <dbReference type="Proteomes" id="UP000009058"/>
    </source>
</evidence>
<evidence type="ECO:0000256" key="2">
    <source>
        <dbReference type="SAM" id="Phobius"/>
    </source>
</evidence>
<dbReference type="KEGG" id="mgr:MGG_18136"/>
<evidence type="ECO:0000256" key="1">
    <source>
        <dbReference type="SAM" id="MobiDB-lite"/>
    </source>
</evidence>
<dbReference type="Proteomes" id="UP000009058">
    <property type="component" value="Unassembled WGS sequence"/>
</dbReference>
<dbReference type="GeneID" id="27922220"/>
<keyword evidence="2" id="KW-0812">Transmembrane</keyword>
<protein>
    <submittedName>
        <fullName evidence="3">Uncharacterized protein</fullName>
    </submittedName>
</protein>
<reference evidence="3 4" key="1">
    <citation type="journal article" date="2005" name="Nature">
        <title>The genome sequence of the rice blast fungus Magnaporthe grisea.</title>
        <authorList>
            <person name="Dean R.A."/>
            <person name="Talbot N.J."/>
            <person name="Ebbole D.J."/>
            <person name="Farman M.L."/>
            <person name="Mitchell T.K."/>
            <person name="Orbach M.J."/>
            <person name="Thon M."/>
            <person name="Kulkarni R."/>
            <person name="Xu J.R."/>
            <person name="Pan H."/>
            <person name="Read N.D."/>
            <person name="Lee Y.H."/>
            <person name="Carbone I."/>
            <person name="Brown D."/>
            <person name="Oh Y.Y."/>
            <person name="Donofrio N."/>
            <person name="Jeong J.S."/>
            <person name="Soanes D.M."/>
            <person name="Djonovic S."/>
            <person name="Kolomiets E."/>
            <person name="Rehmeyer C."/>
            <person name="Li W."/>
            <person name="Harding M."/>
            <person name="Kim S."/>
            <person name="Lebrun M.H."/>
            <person name="Bohnert H."/>
            <person name="Coughlan S."/>
            <person name="Butler J."/>
            <person name="Calvo S."/>
            <person name="Ma L.J."/>
            <person name="Nicol R."/>
            <person name="Purcell S."/>
            <person name="Nusbaum C."/>
            <person name="Galagan J.E."/>
            <person name="Birren B.W."/>
        </authorList>
    </citation>
    <scope>NUCLEOTIDE SEQUENCE [LARGE SCALE GENOMIC DNA]</scope>
    <source>
        <strain evidence="4">70-15 / ATCC MYA-4617 / FGSC 8958</strain>
    </source>
</reference>
<feature type="region of interest" description="Disordered" evidence="1">
    <location>
        <begin position="102"/>
        <end position="121"/>
    </location>
</feature>
<evidence type="ECO:0000313" key="3">
    <source>
        <dbReference type="EMBL" id="KYQ30573.1"/>
    </source>
</evidence>
<proteinExistence type="predicted"/>
<organism evidence="3 4">
    <name type="scientific">Pyricularia oryzae (strain 70-15 / ATCC MYA-4617 / FGSC 8958)</name>
    <name type="common">Rice blast fungus</name>
    <name type="synonym">Magnaporthe oryzae</name>
    <dbReference type="NCBI Taxonomy" id="242507"/>
    <lineage>
        <taxon>Eukaryota</taxon>
        <taxon>Fungi</taxon>
        <taxon>Dikarya</taxon>
        <taxon>Ascomycota</taxon>
        <taxon>Pezizomycotina</taxon>
        <taxon>Sordariomycetes</taxon>
        <taxon>Sordariomycetidae</taxon>
        <taxon>Magnaporthales</taxon>
        <taxon>Pyriculariaceae</taxon>
        <taxon>Pyricularia</taxon>
    </lineage>
</organism>
<keyword evidence="2" id="KW-0472">Membrane</keyword>